<gene>
    <name evidence="1" type="ORF">FHK82_03155</name>
</gene>
<organism evidence="1 2">
    <name type="scientific">Sedimenticola thiotaurini</name>
    <dbReference type="NCBI Taxonomy" id="1543721"/>
    <lineage>
        <taxon>Bacteria</taxon>
        <taxon>Pseudomonadati</taxon>
        <taxon>Pseudomonadota</taxon>
        <taxon>Gammaproteobacteria</taxon>
        <taxon>Chromatiales</taxon>
        <taxon>Sedimenticolaceae</taxon>
        <taxon>Sedimenticola</taxon>
    </lineage>
</organism>
<dbReference type="EMBL" id="VMRY01000003">
    <property type="protein sequence ID" value="TVT59986.1"/>
    <property type="molecule type" value="Genomic_DNA"/>
</dbReference>
<dbReference type="Proteomes" id="UP000317355">
    <property type="component" value="Unassembled WGS sequence"/>
</dbReference>
<dbReference type="AlphaFoldDB" id="A0A558DG40"/>
<evidence type="ECO:0000313" key="1">
    <source>
        <dbReference type="EMBL" id="TVT59986.1"/>
    </source>
</evidence>
<protein>
    <submittedName>
        <fullName evidence="1">Uncharacterized protein</fullName>
    </submittedName>
</protein>
<accession>A0A558DG40</accession>
<comment type="caution">
    <text evidence="1">The sequence shown here is derived from an EMBL/GenBank/DDBJ whole genome shotgun (WGS) entry which is preliminary data.</text>
</comment>
<evidence type="ECO:0000313" key="2">
    <source>
        <dbReference type="Proteomes" id="UP000317355"/>
    </source>
</evidence>
<sequence length="154" mass="17087">MPHEMTSSLVFSSIDGSLHIKGCPTTIQRGLDRDLAASAFSKFYRTAIDHKNGYEWLAFHGVNFGGYPCGFSLGFHLGRLEQIHWGVALPNAKMEGGWPTREAIDAEIIFVRKTLSDAFGRGFRSGQENFEWGCVWCVFDAKGFQASSGLRYAA</sequence>
<reference evidence="1 2" key="1">
    <citation type="submission" date="2019-07" db="EMBL/GenBank/DDBJ databases">
        <title>The pathways for chlorine oxyanion respiration interact through the shared metabolite chlorate.</title>
        <authorList>
            <person name="Barnum T.P."/>
            <person name="Cheng Y."/>
            <person name="Hill K.A."/>
            <person name="Lucas L.N."/>
            <person name="Carlson H.K."/>
            <person name="Coates J.D."/>
        </authorList>
    </citation>
    <scope>NUCLEOTIDE SEQUENCE [LARGE SCALE GENOMIC DNA]</scope>
    <source>
        <strain evidence="1">BK-3</strain>
    </source>
</reference>
<proteinExistence type="predicted"/>
<name>A0A558DG40_9GAMM</name>